<sequence length="43" mass="5351">MYYNIIKMYIQTILTKPVYYCVIYSKDTNDNIFILNKYWYAII</sequence>
<keyword evidence="2" id="KW-1185">Reference proteome</keyword>
<accession>A0A1C3RJ93</accession>
<dbReference type="STRING" id="1867952.MTBPR1_50092"/>
<evidence type="ECO:0000313" key="1">
    <source>
        <dbReference type="EMBL" id="SCA57336.1"/>
    </source>
</evidence>
<dbReference type="AlphaFoldDB" id="A0A1C3RJ93"/>
<reference evidence="1 2" key="1">
    <citation type="submission" date="2016-07" db="EMBL/GenBank/DDBJ databases">
        <authorList>
            <person name="Lefevre C.T."/>
        </authorList>
    </citation>
    <scope>NUCLEOTIDE SEQUENCE [LARGE SCALE GENOMIC DNA]</scope>
    <source>
        <strain evidence="1">PR1</strain>
    </source>
</reference>
<proteinExistence type="predicted"/>
<name>A0A1C3RJ93_9PROT</name>
<dbReference type="EMBL" id="FLYE01000044">
    <property type="protein sequence ID" value="SCA57336.1"/>
    <property type="molecule type" value="Genomic_DNA"/>
</dbReference>
<evidence type="ECO:0000313" key="2">
    <source>
        <dbReference type="Proteomes" id="UP000231658"/>
    </source>
</evidence>
<protein>
    <submittedName>
        <fullName evidence="1">Uncharacterized protein</fullName>
    </submittedName>
</protein>
<dbReference type="Proteomes" id="UP000231658">
    <property type="component" value="Unassembled WGS sequence"/>
</dbReference>
<organism evidence="1 2">
    <name type="scientific">Candidatus Terasakiella magnetica</name>
    <dbReference type="NCBI Taxonomy" id="1867952"/>
    <lineage>
        <taxon>Bacteria</taxon>
        <taxon>Pseudomonadati</taxon>
        <taxon>Pseudomonadota</taxon>
        <taxon>Alphaproteobacteria</taxon>
        <taxon>Rhodospirillales</taxon>
        <taxon>Terasakiellaceae</taxon>
        <taxon>Terasakiella</taxon>
    </lineage>
</organism>
<gene>
    <name evidence="1" type="ORF">MTBPR1_50092</name>
</gene>